<comment type="caution">
    <text evidence="8">The sequence shown here is derived from an EMBL/GenBank/DDBJ whole genome shotgun (WGS) entry which is preliminary data.</text>
</comment>
<dbReference type="NCBIfam" id="TIGR00413">
    <property type="entry name" value="rlpA"/>
    <property type="match status" value="1"/>
</dbReference>
<keyword evidence="2 4" id="KW-0456">Lyase</keyword>
<dbReference type="AlphaFoldDB" id="A0A098S5E3"/>
<keyword evidence="3 4" id="KW-0961">Cell wall biogenesis/degradation</keyword>
<dbReference type="InterPro" id="IPR007730">
    <property type="entry name" value="SPOR-like_dom"/>
</dbReference>
<evidence type="ECO:0000259" key="7">
    <source>
        <dbReference type="PROSITE" id="PS51724"/>
    </source>
</evidence>
<dbReference type="InterPro" id="IPR034718">
    <property type="entry name" value="RlpA"/>
</dbReference>
<dbReference type="GO" id="GO:0071555">
    <property type="term" value="P:cell wall organization"/>
    <property type="evidence" value="ECO:0007669"/>
    <property type="project" value="UniProtKB-KW"/>
</dbReference>
<evidence type="ECO:0000256" key="5">
    <source>
        <dbReference type="RuleBase" id="RU003495"/>
    </source>
</evidence>
<dbReference type="Gene3D" id="3.30.70.1070">
    <property type="entry name" value="Sporulation related repeat"/>
    <property type="match status" value="1"/>
</dbReference>
<feature type="compositionally biased region" description="Low complexity" evidence="6">
    <location>
        <begin position="184"/>
        <end position="194"/>
    </location>
</feature>
<dbReference type="SUPFAM" id="SSF50685">
    <property type="entry name" value="Barwin-like endoglucanases"/>
    <property type="match status" value="1"/>
</dbReference>
<dbReference type="Pfam" id="PF03330">
    <property type="entry name" value="DPBB_1"/>
    <property type="match status" value="1"/>
</dbReference>
<accession>A0A098S5E3</accession>
<keyword evidence="1 4" id="KW-0732">Signal</keyword>
<dbReference type="PROSITE" id="PS51724">
    <property type="entry name" value="SPOR"/>
    <property type="match status" value="1"/>
</dbReference>
<dbReference type="HAMAP" id="MF_02071">
    <property type="entry name" value="RlpA"/>
    <property type="match status" value="1"/>
</dbReference>
<dbReference type="GO" id="GO:0008932">
    <property type="term" value="F:lytic endotransglycosylase activity"/>
    <property type="evidence" value="ECO:0007669"/>
    <property type="project" value="UniProtKB-UniRule"/>
</dbReference>
<dbReference type="EC" id="4.2.2.-" evidence="4"/>
<name>A0A098S5E3_9BACT</name>
<dbReference type="Gene3D" id="2.40.40.10">
    <property type="entry name" value="RlpA-like domain"/>
    <property type="match status" value="1"/>
</dbReference>
<dbReference type="InterPro" id="IPR036680">
    <property type="entry name" value="SPOR-like_sf"/>
</dbReference>
<feature type="signal peptide" evidence="4">
    <location>
        <begin position="1"/>
        <end position="20"/>
    </location>
</feature>
<keyword evidence="9" id="KW-1185">Reference proteome</keyword>
<dbReference type="InterPro" id="IPR036908">
    <property type="entry name" value="RlpA-like_sf"/>
</dbReference>
<dbReference type="EMBL" id="JPOS01000079">
    <property type="protein sequence ID" value="KGE86417.1"/>
    <property type="molecule type" value="Genomic_DNA"/>
</dbReference>
<reference evidence="8 9" key="1">
    <citation type="journal article" date="2014" name="Int. J. Syst. Evol. Microbiol.">
        <title>Phaeodactylibacter xiamenensis gen. nov., sp. nov., a member of the family Saprospiraceae isolated from the marine alga Phaeodactylum tricornutum.</title>
        <authorList>
            <person name="Chen Z.Jr."/>
            <person name="Lei X."/>
            <person name="Lai Q."/>
            <person name="Li Y."/>
            <person name="Zhang B."/>
            <person name="Zhang J."/>
            <person name="Zhang H."/>
            <person name="Yang L."/>
            <person name="Zheng W."/>
            <person name="Tian Y."/>
            <person name="Yu Z."/>
            <person name="Xu H.Jr."/>
            <person name="Zheng T."/>
        </authorList>
    </citation>
    <scope>NUCLEOTIDE SEQUENCE [LARGE SCALE GENOMIC DNA]</scope>
    <source>
        <strain evidence="8 9">KD52</strain>
    </source>
</reference>
<dbReference type="CDD" id="cd22268">
    <property type="entry name" value="DPBB_RlpA-like"/>
    <property type="match status" value="1"/>
</dbReference>
<dbReference type="STRING" id="1524460.IX84_21770"/>
<evidence type="ECO:0000256" key="4">
    <source>
        <dbReference type="HAMAP-Rule" id="MF_02071"/>
    </source>
</evidence>
<organism evidence="8 9">
    <name type="scientific">Phaeodactylibacter xiamenensis</name>
    <dbReference type="NCBI Taxonomy" id="1524460"/>
    <lineage>
        <taxon>Bacteria</taxon>
        <taxon>Pseudomonadati</taxon>
        <taxon>Bacteroidota</taxon>
        <taxon>Saprospiria</taxon>
        <taxon>Saprospirales</taxon>
        <taxon>Haliscomenobacteraceae</taxon>
        <taxon>Phaeodactylibacter</taxon>
    </lineage>
</organism>
<sequence length="304" mass="33636" precursor="true">MKKRLNLSLLLALCFTVALSAQSNEEWGIASYYHDSFHGKETAYGVKYDKKAMTAAHRELPYGTMVRVTRLDNEKSVVVKVTDKGPYKRGRVVDLSRAAAERIGLIQDGLTEVKLEVVKRGTAAPEKPSKKAQRKERQASTPSSYDNTSRDRIVTDAGNAPAPAEKKVASNTASKPAASETKPKGQAKAAAPAAQPKLVGKEYQKYGLYKISIHEPGEKGFAVQVASLTNYENVFKQVADLQAKWFDNVLISIEEGSRMPSYKVLLGPFKEEAAAENYRKNLLKKHKIKGFVVDLNAIEYSKER</sequence>
<protein>
    <recommendedName>
        <fullName evidence="4">Probable endolytic peptidoglycan transglycosylase RlpA</fullName>
        <ecNumber evidence="4">4.2.2.-</ecNumber>
    </recommendedName>
</protein>
<dbReference type="PANTHER" id="PTHR34183:SF8">
    <property type="entry name" value="ENDOLYTIC PEPTIDOGLYCAN TRANSGLYCOSYLASE RLPA-RELATED"/>
    <property type="match status" value="1"/>
</dbReference>
<comment type="similarity">
    <text evidence="4 5">Belongs to the RlpA family.</text>
</comment>
<comment type="function">
    <text evidence="4">Lytic transglycosylase with a strong preference for naked glycan strands that lack stem peptides.</text>
</comment>
<dbReference type="GO" id="GO:0042834">
    <property type="term" value="F:peptidoglycan binding"/>
    <property type="evidence" value="ECO:0007669"/>
    <property type="project" value="InterPro"/>
</dbReference>
<dbReference type="RefSeq" id="WP_044225243.1">
    <property type="nucleotide sequence ID" value="NZ_JBKAGJ010000010.1"/>
</dbReference>
<dbReference type="OrthoDB" id="9779128at2"/>
<dbReference type="Proteomes" id="UP000029736">
    <property type="component" value="Unassembled WGS sequence"/>
</dbReference>
<dbReference type="GO" id="GO:0000270">
    <property type="term" value="P:peptidoglycan metabolic process"/>
    <property type="evidence" value="ECO:0007669"/>
    <property type="project" value="UniProtKB-UniRule"/>
</dbReference>
<feature type="region of interest" description="Disordered" evidence="6">
    <location>
        <begin position="121"/>
        <end position="194"/>
    </location>
</feature>
<gene>
    <name evidence="4" type="primary">rlpA</name>
    <name evidence="8" type="ORF">IX84_21770</name>
</gene>
<dbReference type="Pfam" id="PF05036">
    <property type="entry name" value="SPOR"/>
    <property type="match status" value="1"/>
</dbReference>
<evidence type="ECO:0000313" key="8">
    <source>
        <dbReference type="EMBL" id="KGE86417.1"/>
    </source>
</evidence>
<dbReference type="PANTHER" id="PTHR34183">
    <property type="entry name" value="ENDOLYTIC PEPTIDOGLYCAN TRANSGLYCOSYLASE RLPA"/>
    <property type="match status" value="1"/>
</dbReference>
<dbReference type="InterPro" id="IPR012997">
    <property type="entry name" value="RplA"/>
</dbReference>
<evidence type="ECO:0000256" key="2">
    <source>
        <dbReference type="ARBA" id="ARBA00023239"/>
    </source>
</evidence>
<evidence type="ECO:0000256" key="3">
    <source>
        <dbReference type="ARBA" id="ARBA00023316"/>
    </source>
</evidence>
<feature type="chain" id="PRO_5009982834" description="Probable endolytic peptidoglycan transglycosylase RlpA" evidence="4">
    <location>
        <begin position="21"/>
        <end position="304"/>
    </location>
</feature>
<evidence type="ECO:0000256" key="1">
    <source>
        <dbReference type="ARBA" id="ARBA00022729"/>
    </source>
</evidence>
<feature type="domain" description="SPOR" evidence="7">
    <location>
        <begin position="215"/>
        <end position="295"/>
    </location>
</feature>
<dbReference type="InterPro" id="IPR009009">
    <property type="entry name" value="RlpA-like_DPBB"/>
</dbReference>
<evidence type="ECO:0000313" key="9">
    <source>
        <dbReference type="Proteomes" id="UP000029736"/>
    </source>
</evidence>
<evidence type="ECO:0000256" key="6">
    <source>
        <dbReference type="SAM" id="MobiDB-lite"/>
    </source>
</evidence>
<dbReference type="SUPFAM" id="SSF110997">
    <property type="entry name" value="Sporulation related repeat"/>
    <property type="match status" value="1"/>
</dbReference>
<proteinExistence type="inferred from homology"/>